<gene>
    <name evidence="1" type="ORF">J5N97_014525</name>
</gene>
<keyword evidence="2" id="KW-1185">Reference proteome</keyword>
<proteinExistence type="predicted"/>
<protein>
    <submittedName>
        <fullName evidence="1">Uncharacterized protein</fullName>
    </submittedName>
</protein>
<dbReference type="GO" id="GO:0003723">
    <property type="term" value="F:RNA binding"/>
    <property type="evidence" value="ECO:0007669"/>
    <property type="project" value="InterPro"/>
</dbReference>
<accession>A0A9D5HJT0</accession>
<dbReference type="EMBL" id="JAGGNH010000003">
    <property type="protein sequence ID" value="KAJ0979051.1"/>
    <property type="molecule type" value="Genomic_DNA"/>
</dbReference>
<dbReference type="InterPro" id="IPR010920">
    <property type="entry name" value="LSM_dom_sf"/>
</dbReference>
<dbReference type="Gene3D" id="2.30.30.100">
    <property type="match status" value="1"/>
</dbReference>
<name>A0A9D5HJT0_9LILI</name>
<sequence>MFRDSLFKFVMPTSFEISCCTLDLCLYPLKNTLFSDIKWQDLESYHALHTIQRIPYKANQAYDQHLNMILGDVEEIITTVEIDDETYEEIVRRRLGEQYLFFCERRWRDIGFSAVEDSVIISVG</sequence>
<dbReference type="PANTHER" id="PTHR13110">
    <property type="entry name" value="U6 SNRNA-ASSOCIATED SM-LIKE PROTEIN LSM3"/>
    <property type="match status" value="1"/>
</dbReference>
<comment type="caution">
    <text evidence="1">The sequence shown here is derived from an EMBL/GenBank/DDBJ whole genome shotgun (WGS) entry which is preliminary data.</text>
</comment>
<reference evidence="1" key="2">
    <citation type="journal article" date="2022" name="Hortic Res">
        <title>The genome of Dioscorea zingiberensis sheds light on the biosynthesis, origin and evolution of the medicinally important diosgenin saponins.</title>
        <authorList>
            <person name="Li Y."/>
            <person name="Tan C."/>
            <person name="Li Z."/>
            <person name="Guo J."/>
            <person name="Li S."/>
            <person name="Chen X."/>
            <person name="Wang C."/>
            <person name="Dai X."/>
            <person name="Yang H."/>
            <person name="Song W."/>
            <person name="Hou L."/>
            <person name="Xu J."/>
            <person name="Tong Z."/>
            <person name="Xu A."/>
            <person name="Yuan X."/>
            <person name="Wang W."/>
            <person name="Yang Q."/>
            <person name="Chen L."/>
            <person name="Sun Z."/>
            <person name="Wang K."/>
            <person name="Pan B."/>
            <person name="Chen J."/>
            <person name="Bao Y."/>
            <person name="Liu F."/>
            <person name="Qi X."/>
            <person name="Gang D.R."/>
            <person name="Wen J."/>
            <person name="Li J."/>
        </authorList>
    </citation>
    <scope>NUCLEOTIDE SEQUENCE</scope>
    <source>
        <strain evidence="1">Dzin_1.0</strain>
    </source>
</reference>
<dbReference type="SUPFAM" id="SSF50182">
    <property type="entry name" value="Sm-like ribonucleoproteins"/>
    <property type="match status" value="1"/>
</dbReference>
<organism evidence="1 2">
    <name type="scientific">Dioscorea zingiberensis</name>
    <dbReference type="NCBI Taxonomy" id="325984"/>
    <lineage>
        <taxon>Eukaryota</taxon>
        <taxon>Viridiplantae</taxon>
        <taxon>Streptophyta</taxon>
        <taxon>Embryophyta</taxon>
        <taxon>Tracheophyta</taxon>
        <taxon>Spermatophyta</taxon>
        <taxon>Magnoliopsida</taxon>
        <taxon>Liliopsida</taxon>
        <taxon>Dioscoreales</taxon>
        <taxon>Dioscoreaceae</taxon>
        <taxon>Dioscorea</taxon>
    </lineage>
</organism>
<dbReference type="InterPro" id="IPR040002">
    <property type="entry name" value="Sm-like_LSM3"/>
</dbReference>
<evidence type="ECO:0000313" key="1">
    <source>
        <dbReference type="EMBL" id="KAJ0979051.1"/>
    </source>
</evidence>
<dbReference type="AlphaFoldDB" id="A0A9D5HJT0"/>
<reference evidence="1" key="1">
    <citation type="submission" date="2021-03" db="EMBL/GenBank/DDBJ databases">
        <authorList>
            <person name="Li Z."/>
            <person name="Yang C."/>
        </authorList>
    </citation>
    <scope>NUCLEOTIDE SEQUENCE</scope>
    <source>
        <strain evidence="1">Dzin_1.0</strain>
        <tissue evidence="1">Leaf</tissue>
    </source>
</reference>
<dbReference type="Proteomes" id="UP001085076">
    <property type="component" value="Miscellaneous, Linkage group lg03"/>
</dbReference>
<evidence type="ECO:0000313" key="2">
    <source>
        <dbReference type="Proteomes" id="UP001085076"/>
    </source>
</evidence>